<feature type="non-terminal residue" evidence="2">
    <location>
        <position position="1"/>
    </location>
</feature>
<dbReference type="Pfam" id="PF07676">
    <property type="entry name" value="PD40"/>
    <property type="match status" value="5"/>
</dbReference>
<gene>
    <name evidence="2" type="ORF">S01H4_52696</name>
</gene>
<feature type="compositionally biased region" description="Polar residues" evidence="1">
    <location>
        <begin position="224"/>
        <end position="234"/>
    </location>
</feature>
<name>X1D327_9ZZZZ</name>
<dbReference type="Gene3D" id="2.120.10.30">
    <property type="entry name" value="TolB, C-terminal domain"/>
    <property type="match status" value="1"/>
</dbReference>
<dbReference type="EMBL" id="BART01030136">
    <property type="protein sequence ID" value="GAH14577.1"/>
    <property type="molecule type" value="Genomic_DNA"/>
</dbReference>
<feature type="region of interest" description="Disordered" evidence="1">
    <location>
        <begin position="214"/>
        <end position="234"/>
    </location>
</feature>
<dbReference type="InterPro" id="IPR011659">
    <property type="entry name" value="WD40"/>
</dbReference>
<evidence type="ECO:0000256" key="1">
    <source>
        <dbReference type="SAM" id="MobiDB-lite"/>
    </source>
</evidence>
<feature type="non-terminal residue" evidence="2">
    <location>
        <position position="265"/>
    </location>
</feature>
<proteinExistence type="predicted"/>
<dbReference type="AlphaFoldDB" id="X1D327"/>
<evidence type="ECO:0000313" key="2">
    <source>
        <dbReference type="EMBL" id="GAH14577.1"/>
    </source>
</evidence>
<reference evidence="2" key="1">
    <citation type="journal article" date="2014" name="Front. Microbiol.">
        <title>High frequency of phylogenetically diverse reductive dehalogenase-homologous genes in deep subseafloor sedimentary metagenomes.</title>
        <authorList>
            <person name="Kawai M."/>
            <person name="Futagami T."/>
            <person name="Toyoda A."/>
            <person name="Takaki Y."/>
            <person name="Nishi S."/>
            <person name="Hori S."/>
            <person name="Arai W."/>
            <person name="Tsubouchi T."/>
            <person name="Morono Y."/>
            <person name="Uchiyama I."/>
            <person name="Ito T."/>
            <person name="Fujiyama A."/>
            <person name="Inagaki F."/>
            <person name="Takami H."/>
        </authorList>
    </citation>
    <scope>NUCLEOTIDE SEQUENCE</scope>
    <source>
        <strain evidence="2">Expedition CK06-06</strain>
    </source>
</reference>
<organism evidence="2">
    <name type="scientific">marine sediment metagenome</name>
    <dbReference type="NCBI Taxonomy" id="412755"/>
    <lineage>
        <taxon>unclassified sequences</taxon>
        <taxon>metagenomes</taxon>
        <taxon>ecological metagenomes</taxon>
    </lineage>
</organism>
<accession>X1D327</accession>
<dbReference type="SUPFAM" id="SSF82171">
    <property type="entry name" value="DPP6 N-terminal domain-like"/>
    <property type="match status" value="1"/>
</dbReference>
<protein>
    <submittedName>
        <fullName evidence="2">Uncharacterized protein</fullName>
    </submittedName>
</protein>
<dbReference type="InterPro" id="IPR011042">
    <property type="entry name" value="6-blade_b-propeller_TolB-like"/>
</dbReference>
<sequence length="265" mass="28715">PTVNSSDKEWDPSISADGLSLYFNSYRPGGFGNADIWVTTRKTKADPWGTPVNLGPTVNSSANETSPDISADGLSLYFGSDRPGGYGDRDLWVTTRNSTSDLWGTPVNLGPTVNSSACEHNPSVSADGLSLYFSEHEDVRGRPGGLGRADIWVTTRKSKDDPWGTPVNLGPTVNTSVADACPSISMDGLSLYFTSRRGYGYDDIWVTTRKSKDDSWGPPVNLGPTVNSSDGEWNPDISSDGSTLYFVLWRSDSQRSDIWQVSLKA</sequence>
<comment type="caution">
    <text evidence="2">The sequence shown here is derived from an EMBL/GenBank/DDBJ whole genome shotgun (WGS) entry which is preliminary data.</text>
</comment>